<feature type="domain" description="Ankyrin repeat" evidence="11">
    <location>
        <begin position="163"/>
        <end position="498"/>
    </location>
</feature>
<dbReference type="SMART" id="SM00248">
    <property type="entry name" value="ANK"/>
    <property type="match status" value="3"/>
</dbReference>
<gene>
    <name evidence="13" type="primary">LOC110989045</name>
</gene>
<sequence>MAEPVKAKEKSLEDLFPIHWAVWHNDIGHLSRLLETNQGDVEAVDPHGRSPLHLAVTLGHLESVRILLRHHGQVNVENKGGWNVLQEAISTGDPEIVQIVLQHRDHQRATSRISGIPRLLENLRQAPDFYVEMKWEFTSWVPLMSRICPHDTYRVWKSGPNVRIDTTLIGFDNMTWLRGSRSFIFKSEDDHKFQFMEIDHDKRVVYAELLELQPHHDLTRMSPTEEAIATRLTSPITNTFIDTEKIEFTRSKAGIWGWRHDKVEAINGYDCKVFAASNVQLMTKTRSEHLTREDKEKNKQSTSVFASPLQSLLGVAEQHQEEISGQGAEESSLANPVNPTDIRPEEYFNADFDLSTRDIGRPKELSTKVQKFRATLWLSEHHPLSLQEQVLPIIDLMAISNAHFAKLRDFITLQLPTGFPVKIEIPLFHILNACITFGNLYAHREPVTGVSNVVVQDLANPEGSKDIPGGEDTEGDEAEAPMTVCSVDPSVFDVPQGYGLYQSGEVRYGEDEMLQLAIQQSLMESGSEDQQMAILDSVGREASRRSVEDQLLERAIQESLLCSRPDGDAPPEVIPSGPDSAHLTFEPVTVTANSVHPRPLPTQPAEGTDQLELALQLSQQEMMEAERLRKQEEEELAMILQLSLTDK</sequence>
<comment type="function">
    <text evidence="7">Ubiquitin-binding protein that specifically recognizes and binds 'Lys-63'-linked ubiquitin. Does not bind 'Lys-48'-linked ubiquitin. Positively regulates the internalization of ligand-activated EGFR by binding to the Ub moiety of ubiquitinated EGFR at the cell membrane.</text>
</comment>
<evidence type="ECO:0000256" key="2">
    <source>
        <dbReference type="ARBA" id="ARBA00004603"/>
    </source>
</evidence>
<organism evidence="12 13">
    <name type="scientific">Acanthaster planci</name>
    <name type="common">Crown-of-thorns starfish</name>
    <dbReference type="NCBI Taxonomy" id="133434"/>
    <lineage>
        <taxon>Eukaryota</taxon>
        <taxon>Metazoa</taxon>
        <taxon>Echinodermata</taxon>
        <taxon>Eleutherozoa</taxon>
        <taxon>Asterozoa</taxon>
        <taxon>Asteroidea</taxon>
        <taxon>Valvatacea</taxon>
        <taxon>Valvatida</taxon>
        <taxon>Acanthasteridae</taxon>
        <taxon>Acanthaster</taxon>
    </lineage>
</organism>
<keyword evidence="4" id="KW-0677">Repeat</keyword>
<evidence type="ECO:0000256" key="1">
    <source>
        <dbReference type="ARBA" id="ARBA00004236"/>
    </source>
</evidence>
<dbReference type="PROSITE" id="PS50088">
    <property type="entry name" value="ANK_REPEAT"/>
    <property type="match status" value="1"/>
</dbReference>
<dbReference type="InterPro" id="IPR021832">
    <property type="entry name" value="ANKRD13"/>
</dbReference>
<dbReference type="InterPro" id="IPR055285">
    <property type="entry name" value="ANKRD13_C"/>
</dbReference>
<dbReference type="GeneID" id="110989045"/>
<dbReference type="InterPro" id="IPR002110">
    <property type="entry name" value="Ankyrin_rpt"/>
</dbReference>
<dbReference type="Pfam" id="PF11904">
    <property type="entry name" value="ANKRD13_C"/>
    <property type="match status" value="1"/>
</dbReference>
<dbReference type="KEGG" id="aplc:110989045"/>
<dbReference type="SMART" id="SM00726">
    <property type="entry name" value="UIM"/>
    <property type="match status" value="3"/>
</dbReference>
<dbReference type="GO" id="GO:0005770">
    <property type="term" value="C:late endosome"/>
    <property type="evidence" value="ECO:0007669"/>
    <property type="project" value="UniProtKB-SubCell"/>
</dbReference>
<evidence type="ECO:0000256" key="9">
    <source>
        <dbReference type="SAM" id="Coils"/>
    </source>
</evidence>
<dbReference type="AlphaFoldDB" id="A0A8B7ZTS2"/>
<dbReference type="GO" id="GO:0140036">
    <property type="term" value="F:ubiquitin-modified protein reader activity"/>
    <property type="evidence" value="ECO:0007669"/>
    <property type="project" value="UniProtKB-ARBA"/>
</dbReference>
<evidence type="ECO:0000256" key="8">
    <source>
        <dbReference type="PROSITE-ProRule" id="PRU00023"/>
    </source>
</evidence>
<dbReference type="PANTHER" id="PTHR12447">
    <property type="entry name" value="ANKYRIN REPEAT DOMAIN-CONTAINING PROTEIN 13"/>
    <property type="match status" value="1"/>
</dbReference>
<comment type="subcellular location">
    <subcellularLocation>
        <location evidence="1">Cell membrane</location>
    </subcellularLocation>
    <subcellularLocation>
        <location evidence="2">Late endosome</location>
    </subcellularLocation>
</comment>
<evidence type="ECO:0000256" key="6">
    <source>
        <dbReference type="ARBA" id="ARBA00023136"/>
    </source>
</evidence>
<dbReference type="Pfam" id="PF12796">
    <property type="entry name" value="Ank_2"/>
    <property type="match status" value="1"/>
</dbReference>
<feature type="coiled-coil region" evidence="9">
    <location>
        <begin position="608"/>
        <end position="642"/>
    </location>
</feature>
<dbReference type="GO" id="GO:0005886">
    <property type="term" value="C:plasma membrane"/>
    <property type="evidence" value="ECO:0007669"/>
    <property type="project" value="UniProtKB-SubCell"/>
</dbReference>
<dbReference type="InterPro" id="IPR003903">
    <property type="entry name" value="UIM_dom"/>
</dbReference>
<name>A0A8B7ZTS2_ACAPL</name>
<evidence type="ECO:0000313" key="13">
    <source>
        <dbReference type="RefSeq" id="XP_022108824.1"/>
    </source>
</evidence>
<evidence type="ECO:0000256" key="3">
    <source>
        <dbReference type="ARBA" id="ARBA00022475"/>
    </source>
</evidence>
<evidence type="ECO:0000313" key="12">
    <source>
        <dbReference type="Proteomes" id="UP000694845"/>
    </source>
</evidence>
<dbReference type="FunFam" id="1.25.40.20:FF:000057">
    <property type="entry name" value="Ankyrin repeat domain-containing protein 13B"/>
    <property type="match status" value="1"/>
</dbReference>
<dbReference type="PROSITE" id="PS50297">
    <property type="entry name" value="ANK_REP_REGION"/>
    <property type="match status" value="1"/>
</dbReference>
<keyword evidence="12" id="KW-1185">Reference proteome</keyword>
<keyword evidence="5" id="KW-0967">Endosome</keyword>
<feature type="repeat" description="ANK" evidence="8">
    <location>
        <begin position="47"/>
        <end position="79"/>
    </location>
</feature>
<proteinExistence type="predicted"/>
<dbReference type="InterPro" id="IPR036770">
    <property type="entry name" value="Ankyrin_rpt-contain_sf"/>
</dbReference>
<dbReference type="OMA" id="TQKFRAN"/>
<evidence type="ECO:0000256" key="7">
    <source>
        <dbReference type="ARBA" id="ARBA00024956"/>
    </source>
</evidence>
<evidence type="ECO:0000256" key="10">
    <source>
        <dbReference type="SAM" id="MobiDB-lite"/>
    </source>
</evidence>
<feature type="region of interest" description="Disordered" evidence="10">
    <location>
        <begin position="320"/>
        <end position="340"/>
    </location>
</feature>
<evidence type="ECO:0000256" key="5">
    <source>
        <dbReference type="ARBA" id="ARBA00022753"/>
    </source>
</evidence>
<dbReference type="RefSeq" id="XP_022108824.1">
    <property type="nucleotide sequence ID" value="XM_022253132.1"/>
</dbReference>
<accession>A0A8B7ZTS2</accession>
<evidence type="ECO:0000256" key="4">
    <source>
        <dbReference type="ARBA" id="ARBA00022737"/>
    </source>
</evidence>
<dbReference type="GO" id="GO:0002091">
    <property type="term" value="P:negative regulation of receptor internalization"/>
    <property type="evidence" value="ECO:0007669"/>
    <property type="project" value="UniProtKB-ARBA"/>
</dbReference>
<dbReference type="OrthoDB" id="1585644at2759"/>
<dbReference type="Gene3D" id="1.25.40.20">
    <property type="entry name" value="Ankyrin repeat-containing domain"/>
    <property type="match status" value="1"/>
</dbReference>
<protein>
    <submittedName>
        <fullName evidence="13">Ankyrin repeat domain-containing protein 13D-like isoform X1</fullName>
    </submittedName>
</protein>
<dbReference type="PANTHER" id="PTHR12447:SF31">
    <property type="entry name" value="LD31969P"/>
    <property type="match status" value="1"/>
</dbReference>
<keyword evidence="8" id="KW-0040">ANK repeat</keyword>
<dbReference type="SUPFAM" id="SSF48403">
    <property type="entry name" value="Ankyrin repeat"/>
    <property type="match status" value="1"/>
</dbReference>
<keyword evidence="6" id="KW-0472">Membrane</keyword>
<evidence type="ECO:0000259" key="11">
    <source>
        <dbReference type="Pfam" id="PF11904"/>
    </source>
</evidence>
<dbReference type="PROSITE" id="PS50330">
    <property type="entry name" value="UIM"/>
    <property type="match status" value="1"/>
</dbReference>
<reference evidence="13" key="1">
    <citation type="submission" date="2025-08" db="UniProtKB">
        <authorList>
            <consortium name="RefSeq"/>
        </authorList>
    </citation>
    <scope>IDENTIFICATION</scope>
</reference>
<dbReference type="Proteomes" id="UP000694845">
    <property type="component" value="Unplaced"/>
</dbReference>
<keyword evidence="3" id="KW-1003">Cell membrane</keyword>
<keyword evidence="9" id="KW-0175">Coiled coil</keyword>